<feature type="transmembrane region" description="Helical" evidence="8">
    <location>
        <begin position="290"/>
        <end position="309"/>
    </location>
</feature>
<feature type="domain" description="SLC12A transporter C-terminal" evidence="10">
    <location>
        <begin position="533"/>
        <end position="624"/>
    </location>
</feature>
<dbReference type="GO" id="GO:0016020">
    <property type="term" value="C:membrane"/>
    <property type="evidence" value="ECO:0007669"/>
    <property type="project" value="UniProtKB-SubCell"/>
</dbReference>
<evidence type="ECO:0000256" key="4">
    <source>
        <dbReference type="ARBA" id="ARBA00022448"/>
    </source>
</evidence>
<evidence type="ECO:0000256" key="8">
    <source>
        <dbReference type="SAM" id="Phobius"/>
    </source>
</evidence>
<dbReference type="GO" id="GO:0055075">
    <property type="term" value="P:potassium ion homeostasis"/>
    <property type="evidence" value="ECO:0007669"/>
    <property type="project" value="TreeGrafter"/>
</dbReference>
<dbReference type="Pfam" id="PF03522">
    <property type="entry name" value="SLC12"/>
    <property type="match status" value="1"/>
</dbReference>
<dbReference type="FunFam" id="1.20.1740.10:FF:000013">
    <property type="entry name" value="Solute carrier family 12 member"/>
    <property type="match status" value="1"/>
</dbReference>
<dbReference type="InterPro" id="IPR018491">
    <property type="entry name" value="SLC12_C"/>
</dbReference>
<dbReference type="GO" id="GO:0015379">
    <property type="term" value="F:potassium:chloride symporter activity"/>
    <property type="evidence" value="ECO:0007669"/>
    <property type="project" value="TreeGrafter"/>
</dbReference>
<dbReference type="Proteomes" id="UP000274504">
    <property type="component" value="Unassembled WGS sequence"/>
</dbReference>
<feature type="transmembrane region" description="Helical" evidence="8">
    <location>
        <begin position="250"/>
        <end position="269"/>
    </location>
</feature>
<proteinExistence type="inferred from homology"/>
<gene>
    <name evidence="11" type="ORF">HDID_LOCUS1059</name>
</gene>
<feature type="transmembrane region" description="Helical" evidence="8">
    <location>
        <begin position="176"/>
        <end position="196"/>
    </location>
</feature>
<dbReference type="PANTHER" id="PTHR11827:SF72">
    <property type="entry name" value="GH08340P"/>
    <property type="match status" value="1"/>
</dbReference>
<dbReference type="PANTHER" id="PTHR11827">
    <property type="entry name" value="SOLUTE CARRIER FAMILY 12, CATION COTRANSPORTERS"/>
    <property type="match status" value="1"/>
</dbReference>
<evidence type="ECO:0000313" key="13">
    <source>
        <dbReference type="WBParaSite" id="HDID_0000105801-mRNA-1"/>
    </source>
</evidence>
<evidence type="ECO:0000259" key="9">
    <source>
        <dbReference type="Pfam" id="PF00324"/>
    </source>
</evidence>
<dbReference type="AlphaFoldDB" id="A0A158QC70"/>
<dbReference type="OrthoDB" id="2020542at2759"/>
<feature type="domain" description="Amino acid permease/ SLC12A" evidence="9">
    <location>
        <begin position="38"/>
        <end position="522"/>
    </location>
</feature>
<dbReference type="InterPro" id="IPR004842">
    <property type="entry name" value="SLC12A_fam"/>
</dbReference>
<keyword evidence="4" id="KW-0813">Transport</keyword>
<dbReference type="EMBL" id="UYSG01000170">
    <property type="protein sequence ID" value="VDL18520.1"/>
    <property type="molecule type" value="Genomic_DNA"/>
</dbReference>
<keyword evidence="5 8" id="KW-0812">Transmembrane</keyword>
<evidence type="ECO:0000313" key="11">
    <source>
        <dbReference type="EMBL" id="VDL18520.1"/>
    </source>
</evidence>
<evidence type="ECO:0000313" key="12">
    <source>
        <dbReference type="Proteomes" id="UP000274504"/>
    </source>
</evidence>
<evidence type="ECO:0000256" key="7">
    <source>
        <dbReference type="ARBA" id="ARBA00023136"/>
    </source>
</evidence>
<keyword evidence="7 8" id="KW-0472">Membrane</keyword>
<evidence type="ECO:0000256" key="1">
    <source>
        <dbReference type="ARBA" id="ARBA00004141"/>
    </source>
</evidence>
<feature type="transmembrane region" description="Helical" evidence="8">
    <location>
        <begin position="378"/>
        <end position="398"/>
    </location>
</feature>
<dbReference type="WBParaSite" id="HDID_0000105801-mRNA-1">
    <property type="protein sequence ID" value="HDID_0000105801-mRNA-1"/>
    <property type="gene ID" value="HDID_0000105801"/>
</dbReference>
<reference evidence="11 12" key="2">
    <citation type="submission" date="2018-11" db="EMBL/GenBank/DDBJ databases">
        <authorList>
            <consortium name="Pathogen Informatics"/>
        </authorList>
    </citation>
    <scope>NUCLEOTIDE SEQUENCE [LARGE SCALE GENOMIC DNA]</scope>
</reference>
<feature type="transmembrane region" description="Helical" evidence="8">
    <location>
        <begin position="102"/>
        <end position="129"/>
    </location>
</feature>
<reference evidence="13" key="1">
    <citation type="submission" date="2016-04" db="UniProtKB">
        <authorList>
            <consortium name="WormBaseParasite"/>
        </authorList>
    </citation>
    <scope>IDENTIFICATION</scope>
</reference>
<comment type="subcellular location">
    <subcellularLocation>
        <location evidence="1">Membrane</location>
        <topology evidence="1">Multi-pass membrane protein</topology>
    </subcellularLocation>
</comment>
<evidence type="ECO:0000259" key="10">
    <source>
        <dbReference type="Pfam" id="PF03522"/>
    </source>
</evidence>
<dbReference type="InterPro" id="IPR004841">
    <property type="entry name" value="AA-permease/SLC12A_dom"/>
</dbReference>
<dbReference type="GO" id="GO:0055064">
    <property type="term" value="P:chloride ion homeostasis"/>
    <property type="evidence" value="ECO:0007669"/>
    <property type="project" value="TreeGrafter"/>
</dbReference>
<feature type="transmembrane region" description="Helical" evidence="8">
    <location>
        <begin position="404"/>
        <end position="426"/>
    </location>
</feature>
<dbReference type="GO" id="GO:0006884">
    <property type="term" value="P:cell volume homeostasis"/>
    <property type="evidence" value="ECO:0007669"/>
    <property type="project" value="TreeGrafter"/>
</dbReference>
<comment type="similarity">
    <text evidence="2">Belongs to the SLC12A transporter family.</text>
</comment>
<evidence type="ECO:0000256" key="5">
    <source>
        <dbReference type="ARBA" id="ARBA00022692"/>
    </source>
</evidence>
<accession>A0A158QC70</accession>
<sequence>MVFGNIKHMSTRIQHRIATRRILGTFGGVFTLVTLSQFSSVIFLRLGFLVGQAGLLVTILQFLLAYFILLLTIFSVCAISTNGAVEGGGVYFMLSRVLGPEFGGAVGVVFYFSQVFCAALYITAFVEAICSNFGPGGILVSYGLPVSFWWKYLYASCINAFCLFVLLIGSRMFMRTSIFMLMLVFAIIGFVGSSFFQSPFEVAVPRVNGLVYNHSDPNQTTIMVPFTGFNISTLNENLFSNYTIDYVSRGQMNFVILFAVLFSGVTGIMNGANMSGELKKPSVSIPRGTLAAVGTTLIVYIVMAVLSAATCSRQLLVENYAYMQSISFWPPLATVGVLATTLSASLGNLIGGSRVLEALAVDEIFGILLKPMKYTTKGGNPIVAVLFTHFCAQLVFFIGNMNAIAPAVSIFFLFAYASVNLACALLDTASPANFRPTFKSFHWTTATLGMVGCLTMCFLIQPYYTLGAMVLLSILVICLHKRQFPVSWGDIGQALIYHQVRKYLLLLDTSKDHVKYWRPQILLLVANPRSAAVLVQFVNSVKKGGLYVLGHVVAPDSNSKYSDVETCEIAHTNLVAYVNFLKVKAFVEVTKAAGSVLDALLHLVRLSGLGAMKPNTVCLGFYDDSDPMDTFAKIRFRRQSRAYESCHFRPKINPNSESDEVNLLDDQSESPQINRKFSLLLFVHPPTFACLESTRSCLNQLFACADLEASTLRSLDFSQVLPLPRCAYSSAQTLPSVSGLQQEQPIQVRQKRISAEDYVDLLQELVKMKKNILLARNFHSLACDEFELVMSSPETRSRGIFIHAKPAYLDVWPVPPRLFNDNLSRTAPSEDSNQLFSMSGFFLLQLACLVGRAPDVRRRRVRPIRIRVFVSNSELLSNALITKRVKEVLQGLRIEAEVGVVEVNNVISDVDAFNSLISSHCNVEKGTSVVFLELPSPPTTSELRLEYLDQLRRLTDGLPPTLLGLGLQQVTSEAL</sequence>
<name>A0A158QC70_HYMDI</name>
<evidence type="ECO:0000256" key="2">
    <source>
        <dbReference type="ARBA" id="ARBA00010593"/>
    </source>
</evidence>
<dbReference type="Pfam" id="PF00324">
    <property type="entry name" value="AA_permease"/>
    <property type="match status" value="1"/>
</dbReference>
<dbReference type="Gene3D" id="1.20.1740.10">
    <property type="entry name" value="Amino acid/polyamine transporter I"/>
    <property type="match status" value="1"/>
</dbReference>
<protein>
    <recommendedName>
        <fullName evidence="3">Solute carrier family 12 member 9</fullName>
    </recommendedName>
</protein>
<evidence type="ECO:0000256" key="6">
    <source>
        <dbReference type="ARBA" id="ARBA00022989"/>
    </source>
</evidence>
<feature type="transmembrane region" description="Helical" evidence="8">
    <location>
        <begin position="447"/>
        <end position="477"/>
    </location>
</feature>
<feature type="transmembrane region" description="Helical" evidence="8">
    <location>
        <begin position="149"/>
        <end position="169"/>
    </location>
</feature>
<feature type="transmembrane region" description="Helical" evidence="8">
    <location>
        <begin position="21"/>
        <end position="43"/>
    </location>
</feature>
<evidence type="ECO:0000256" key="3">
    <source>
        <dbReference type="ARBA" id="ARBA00019359"/>
    </source>
</evidence>
<feature type="transmembrane region" description="Helical" evidence="8">
    <location>
        <begin position="55"/>
        <end position="81"/>
    </location>
</feature>
<organism evidence="13">
    <name type="scientific">Hymenolepis diminuta</name>
    <name type="common">Rat tapeworm</name>
    <dbReference type="NCBI Taxonomy" id="6216"/>
    <lineage>
        <taxon>Eukaryota</taxon>
        <taxon>Metazoa</taxon>
        <taxon>Spiralia</taxon>
        <taxon>Lophotrochozoa</taxon>
        <taxon>Platyhelminthes</taxon>
        <taxon>Cestoda</taxon>
        <taxon>Eucestoda</taxon>
        <taxon>Cyclophyllidea</taxon>
        <taxon>Hymenolepididae</taxon>
        <taxon>Hymenolepis</taxon>
    </lineage>
</organism>
<keyword evidence="6 8" id="KW-1133">Transmembrane helix</keyword>
<feature type="transmembrane region" description="Helical" evidence="8">
    <location>
        <begin position="329"/>
        <end position="350"/>
    </location>
</feature>
<dbReference type="STRING" id="6216.A0A158QC70"/>